<evidence type="ECO:0000313" key="1">
    <source>
        <dbReference type="EMBL" id="MQL99523.1"/>
    </source>
</evidence>
<dbReference type="Proteomes" id="UP000652761">
    <property type="component" value="Unassembled WGS sequence"/>
</dbReference>
<sequence length="211" mass="22418">MLHQAQARQDSVVQDVELVVHLVGAVVEPEGEHNIGFHLWDASEGCPIHGPVLHSRVAPFTRNICGSPRTSTTIEYCPGTGSFALLHEVMLRFLPTHRSQPSFMAGSRESVGGTTTGAGHHEVCTIQDPGDRASDPCHRPSRPVHLPPGVGEDQAVVAVEGQDTGGVVDAPVPVGHLDDGLLGDGIGLVASRFAFSLQFCCIGRGWPMIRT</sequence>
<keyword evidence="2" id="KW-1185">Reference proteome</keyword>
<accession>A0A843W5L1</accession>
<evidence type="ECO:0000313" key="2">
    <source>
        <dbReference type="Proteomes" id="UP000652761"/>
    </source>
</evidence>
<proteinExistence type="predicted"/>
<protein>
    <submittedName>
        <fullName evidence="1">Uncharacterized protein</fullName>
    </submittedName>
</protein>
<dbReference type="AlphaFoldDB" id="A0A843W5L1"/>
<comment type="caution">
    <text evidence="1">The sequence shown here is derived from an EMBL/GenBank/DDBJ whole genome shotgun (WGS) entry which is preliminary data.</text>
</comment>
<reference evidence="1" key="1">
    <citation type="submission" date="2017-07" db="EMBL/GenBank/DDBJ databases">
        <title>Taro Niue Genome Assembly and Annotation.</title>
        <authorList>
            <person name="Atibalentja N."/>
            <person name="Keating K."/>
            <person name="Fields C.J."/>
        </authorList>
    </citation>
    <scope>NUCLEOTIDE SEQUENCE</scope>
    <source>
        <strain evidence="1">Niue_2</strain>
        <tissue evidence="1">Leaf</tissue>
    </source>
</reference>
<gene>
    <name evidence="1" type="ORF">Taro_032243</name>
</gene>
<name>A0A843W5L1_COLES</name>
<organism evidence="1 2">
    <name type="scientific">Colocasia esculenta</name>
    <name type="common">Wild taro</name>
    <name type="synonym">Arum esculentum</name>
    <dbReference type="NCBI Taxonomy" id="4460"/>
    <lineage>
        <taxon>Eukaryota</taxon>
        <taxon>Viridiplantae</taxon>
        <taxon>Streptophyta</taxon>
        <taxon>Embryophyta</taxon>
        <taxon>Tracheophyta</taxon>
        <taxon>Spermatophyta</taxon>
        <taxon>Magnoliopsida</taxon>
        <taxon>Liliopsida</taxon>
        <taxon>Araceae</taxon>
        <taxon>Aroideae</taxon>
        <taxon>Colocasieae</taxon>
        <taxon>Colocasia</taxon>
    </lineage>
</organism>
<dbReference type="EMBL" id="NMUH01002364">
    <property type="protein sequence ID" value="MQL99523.1"/>
    <property type="molecule type" value="Genomic_DNA"/>
</dbReference>